<evidence type="ECO:0000313" key="2">
    <source>
        <dbReference type="EMBL" id="BAN21603.1"/>
    </source>
</evidence>
<dbReference type="EMBL" id="AK418438">
    <property type="protein sequence ID" value="BAN21603.1"/>
    <property type="molecule type" value="mRNA"/>
</dbReference>
<name>R4WEB9_RIPPE</name>
<evidence type="ECO:0000256" key="1">
    <source>
        <dbReference type="SAM" id="MobiDB-lite"/>
    </source>
</evidence>
<protein>
    <submittedName>
        <fullName evidence="2">Unkown protein</fullName>
    </submittedName>
</protein>
<sequence>MSKSVSFGGVIAYPNSNSLKEEKSLKNRFNCGVLRSSLKMVGSINGSLISVRLVSSKLRKREDSAVTNNNSANINNNNNQPPVEREVRPLQTQQQQPVDPPPFLWRYSNGSSQLGLYNNDQ</sequence>
<accession>R4WEB9</accession>
<feature type="compositionally biased region" description="Polar residues" evidence="1">
    <location>
        <begin position="108"/>
        <end position="121"/>
    </location>
</feature>
<feature type="non-terminal residue" evidence="2">
    <location>
        <position position="121"/>
    </location>
</feature>
<reference evidence="2" key="1">
    <citation type="journal article" date="2013" name="PLoS ONE">
        <title>Gene expression in gut symbiotic organ of stinkbug affected by extracellular bacterial symbiont.</title>
        <authorList>
            <person name="Futahashi R."/>
            <person name="Tanaka K."/>
            <person name="Tanahashi M."/>
            <person name="Nikoh N."/>
            <person name="Kikuchi Y."/>
            <person name="Lee B.L."/>
            <person name="Fukatsu T."/>
        </authorList>
    </citation>
    <scope>NUCLEOTIDE SEQUENCE</scope>
    <source>
        <tissue evidence="2">Midgut</tissue>
    </source>
</reference>
<feature type="region of interest" description="Disordered" evidence="1">
    <location>
        <begin position="59"/>
        <end position="121"/>
    </location>
</feature>
<dbReference type="AlphaFoldDB" id="R4WEB9"/>
<feature type="compositionally biased region" description="Low complexity" evidence="1">
    <location>
        <begin position="68"/>
        <end position="79"/>
    </location>
</feature>
<proteinExistence type="evidence at transcript level"/>
<organism evidence="2">
    <name type="scientific">Riptortus pedestris</name>
    <name type="common">Bean bug</name>
    <dbReference type="NCBI Taxonomy" id="329032"/>
    <lineage>
        <taxon>Eukaryota</taxon>
        <taxon>Metazoa</taxon>
        <taxon>Ecdysozoa</taxon>
        <taxon>Arthropoda</taxon>
        <taxon>Hexapoda</taxon>
        <taxon>Insecta</taxon>
        <taxon>Pterygota</taxon>
        <taxon>Neoptera</taxon>
        <taxon>Paraneoptera</taxon>
        <taxon>Hemiptera</taxon>
        <taxon>Heteroptera</taxon>
        <taxon>Panheteroptera</taxon>
        <taxon>Pentatomomorpha</taxon>
        <taxon>Coreoidea</taxon>
        <taxon>Alydidae</taxon>
        <taxon>Riptortus</taxon>
    </lineage>
</organism>